<dbReference type="PIRSF" id="PIRSF000362">
    <property type="entry name" value="FNR"/>
    <property type="match status" value="1"/>
</dbReference>
<evidence type="ECO:0000313" key="12">
    <source>
        <dbReference type="Proteomes" id="UP000807353"/>
    </source>
</evidence>
<dbReference type="InterPro" id="IPR055275">
    <property type="entry name" value="Ferredox_Rdtase"/>
</dbReference>
<keyword evidence="8" id="KW-0496">Mitochondrion</keyword>
<evidence type="ECO:0000256" key="9">
    <source>
        <dbReference type="PIRSR" id="PIRSR000362-1"/>
    </source>
</evidence>
<keyword evidence="6 8" id="KW-0560">Oxidoreductase</keyword>
<dbReference type="EMBL" id="MU150463">
    <property type="protein sequence ID" value="KAF9456089.1"/>
    <property type="molecule type" value="Genomic_DNA"/>
</dbReference>
<name>A0A9P5XSV2_9AGAR</name>
<evidence type="ECO:0000256" key="7">
    <source>
        <dbReference type="ARBA" id="ARBA00048933"/>
    </source>
</evidence>
<keyword evidence="12" id="KW-1185">Reference proteome</keyword>
<feature type="binding site" evidence="9">
    <location>
        <position position="367"/>
    </location>
    <ligand>
        <name>FAD</name>
        <dbReference type="ChEBI" id="CHEBI:57692"/>
    </ligand>
</feature>
<evidence type="ECO:0000313" key="11">
    <source>
        <dbReference type="EMBL" id="KAF9456089.1"/>
    </source>
</evidence>
<protein>
    <recommendedName>
        <fullName evidence="8">NADPH:adrenodoxin oxidoreductase, mitochondrial</fullName>
        <ecNumber evidence="8">1.18.1.6</ecNumber>
    </recommendedName>
</protein>
<evidence type="ECO:0000256" key="8">
    <source>
        <dbReference type="PIRNR" id="PIRNR000362"/>
    </source>
</evidence>
<dbReference type="OrthoDB" id="333024at2759"/>
<evidence type="ECO:0000256" key="1">
    <source>
        <dbReference type="ARBA" id="ARBA00001974"/>
    </source>
</evidence>
<dbReference type="Gene3D" id="3.40.50.720">
    <property type="entry name" value="NAD(P)-binding Rossmann-like Domain"/>
    <property type="match status" value="1"/>
</dbReference>
<feature type="binding site" evidence="10">
    <location>
        <begin position="161"/>
        <end position="164"/>
    </location>
    <ligand>
        <name>NADP(+)</name>
        <dbReference type="ChEBI" id="CHEBI:58349"/>
    </ligand>
</feature>
<feature type="binding site" evidence="9">
    <location>
        <position position="46"/>
    </location>
    <ligand>
        <name>FAD</name>
        <dbReference type="ChEBI" id="CHEBI:57692"/>
    </ligand>
</feature>
<comment type="similarity">
    <text evidence="2 8">Belongs to the ferredoxin--NADP reductase type 1 family.</text>
</comment>
<keyword evidence="4 8" id="KW-0274">FAD</keyword>
<evidence type="ECO:0000256" key="3">
    <source>
        <dbReference type="ARBA" id="ARBA00022630"/>
    </source>
</evidence>
<comment type="caution">
    <text evidence="11">The sequence shown here is derived from an EMBL/GenBank/DDBJ whole genome shotgun (WGS) entry which is preliminary data.</text>
</comment>
<evidence type="ECO:0000256" key="6">
    <source>
        <dbReference type="ARBA" id="ARBA00023002"/>
    </source>
</evidence>
<comment type="cofactor">
    <cofactor evidence="1 8 9">
        <name>FAD</name>
        <dbReference type="ChEBI" id="CHEBI:57692"/>
    </cofactor>
</comment>
<dbReference type="GO" id="GO:0005739">
    <property type="term" value="C:mitochondrion"/>
    <property type="evidence" value="ECO:0007669"/>
    <property type="project" value="UniProtKB-SubCell"/>
</dbReference>
<evidence type="ECO:0000256" key="5">
    <source>
        <dbReference type="ARBA" id="ARBA00022857"/>
    </source>
</evidence>
<keyword evidence="5 8" id="KW-0521">NADP</keyword>
<dbReference type="InterPro" id="IPR021163">
    <property type="entry name" value="Ferredox_Rdtase_adrenod"/>
</dbReference>
<feature type="binding site" evidence="9">
    <location>
        <position position="82"/>
    </location>
    <ligand>
        <name>FAD</name>
        <dbReference type="ChEBI" id="CHEBI:57692"/>
    </ligand>
</feature>
<keyword evidence="3 8" id="KW-0285">Flavoprotein</keyword>
<feature type="binding site" evidence="10">
    <location>
        <position position="217"/>
    </location>
    <ligand>
        <name>NADP(+)</name>
        <dbReference type="ChEBI" id="CHEBI:58349"/>
    </ligand>
</feature>
<dbReference type="PANTHER" id="PTHR48467">
    <property type="entry name" value="GLUTAMATE SYNTHASE 1 [NADH], CHLOROPLASTIC-LIKE"/>
    <property type="match status" value="1"/>
</dbReference>
<dbReference type="AlphaFoldDB" id="A0A9P5XSV2"/>
<feature type="binding site" evidence="9">
    <location>
        <position position="11"/>
    </location>
    <ligand>
        <name>FAD</name>
        <dbReference type="ChEBI" id="CHEBI:57692"/>
    </ligand>
</feature>
<dbReference type="PRINTS" id="PR00419">
    <property type="entry name" value="ADXRDTASE"/>
</dbReference>
<proteinExistence type="inferred from homology"/>
<evidence type="ECO:0000256" key="10">
    <source>
        <dbReference type="PIRSR" id="PIRSR000362-2"/>
    </source>
</evidence>
<organism evidence="11 12">
    <name type="scientific">Collybia nuda</name>
    <dbReference type="NCBI Taxonomy" id="64659"/>
    <lineage>
        <taxon>Eukaryota</taxon>
        <taxon>Fungi</taxon>
        <taxon>Dikarya</taxon>
        <taxon>Basidiomycota</taxon>
        <taxon>Agaricomycotina</taxon>
        <taxon>Agaricomycetes</taxon>
        <taxon>Agaricomycetidae</taxon>
        <taxon>Agaricales</taxon>
        <taxon>Tricholomatineae</taxon>
        <taxon>Clitocybaceae</taxon>
        <taxon>Collybia</taxon>
    </lineage>
</organism>
<dbReference type="GO" id="GO:0016491">
    <property type="term" value="F:oxidoreductase activity"/>
    <property type="evidence" value="ECO:0007669"/>
    <property type="project" value="UniProtKB-KW"/>
</dbReference>
<dbReference type="PANTHER" id="PTHR48467:SF1">
    <property type="entry name" value="GLUTAMATE SYNTHASE 1 [NADH], CHLOROPLASTIC-LIKE"/>
    <property type="match status" value="1"/>
</dbReference>
<evidence type="ECO:0000256" key="2">
    <source>
        <dbReference type="ARBA" id="ARBA00008312"/>
    </source>
</evidence>
<accession>A0A9P5XSV2</accession>
<gene>
    <name evidence="11" type="ORF">BDZ94DRAFT_1352078</name>
</gene>
<dbReference type="Proteomes" id="UP000807353">
    <property type="component" value="Unassembled WGS sequence"/>
</dbReference>
<sequence>MKLAIIGGGPSAFYVASRILSLFPYKTSRSSLKIHMFDRLWAPHGLVRYGVAPDHPEVKNCTHKFDQAADDPRFSFYGNVNVGGSQQLLPHAVQLPLSSVFNNYTHVLFATGCTLPTLHPTLPPSQYCIPALSLVHWYTQHPSRPPPPPLEKLSHVSLIGNGNVSLDIARILLTSVSVLQKYDIPKPVLELLSRSQVKHVSIFGRRGPLEAAFTMKELREMMNLSEASMVPIEPALLDPAQGTTISRQQSRILQLLKKGSKNTPGTTSKSWSLDFFRSPTNLSPPTTDSSLARLTLAHTMVDSTHTRAIPIGESTTISTSMVITSLGFHAEPASPFYDPALGHLRSLSGRVVLSSGVALKNVYASGWAATGAKGVLASTLLNAYAVADTILSDWVSLDSPNPVSVSSEQTTVDNNITGTVLSSTPDSEHPPPEVLDGINSGSVVEYKDWKMIDAEEVKRGEVLGKERERIEWPEARTFLASKETPEQ</sequence>
<feature type="binding site" evidence="10">
    <location>
        <begin position="205"/>
        <end position="206"/>
    </location>
    <ligand>
        <name>NADP(+)</name>
        <dbReference type="ChEBI" id="CHEBI:58349"/>
    </ligand>
</feature>
<reference evidence="11" key="1">
    <citation type="submission" date="2020-11" db="EMBL/GenBank/DDBJ databases">
        <authorList>
            <consortium name="DOE Joint Genome Institute"/>
            <person name="Ahrendt S."/>
            <person name="Riley R."/>
            <person name="Andreopoulos W."/>
            <person name="Labutti K."/>
            <person name="Pangilinan J."/>
            <person name="Ruiz-Duenas F.J."/>
            <person name="Barrasa J.M."/>
            <person name="Sanchez-Garcia M."/>
            <person name="Camarero S."/>
            <person name="Miyauchi S."/>
            <person name="Serrano A."/>
            <person name="Linde D."/>
            <person name="Babiker R."/>
            <person name="Drula E."/>
            <person name="Ayuso-Fernandez I."/>
            <person name="Pacheco R."/>
            <person name="Padilla G."/>
            <person name="Ferreira P."/>
            <person name="Barriuso J."/>
            <person name="Kellner H."/>
            <person name="Castanera R."/>
            <person name="Alfaro M."/>
            <person name="Ramirez L."/>
            <person name="Pisabarro A.G."/>
            <person name="Kuo A."/>
            <person name="Tritt A."/>
            <person name="Lipzen A."/>
            <person name="He G."/>
            <person name="Yan M."/>
            <person name="Ng V."/>
            <person name="Cullen D."/>
            <person name="Martin F."/>
            <person name="Rosso M.-N."/>
            <person name="Henrissat B."/>
            <person name="Hibbett D."/>
            <person name="Martinez A.T."/>
            <person name="Grigoriev I.V."/>
        </authorList>
    </citation>
    <scope>NUCLEOTIDE SEQUENCE</scope>
    <source>
        <strain evidence="11">CBS 247.69</strain>
    </source>
</reference>
<comment type="catalytic activity">
    <reaction evidence="7 8">
        <text>2 reduced [adrenodoxin] + NADP(+) + H(+) = 2 oxidized [adrenodoxin] + NADPH</text>
        <dbReference type="Rhea" id="RHEA:42312"/>
        <dbReference type="Rhea" id="RHEA-COMP:9998"/>
        <dbReference type="Rhea" id="RHEA-COMP:9999"/>
        <dbReference type="ChEBI" id="CHEBI:15378"/>
        <dbReference type="ChEBI" id="CHEBI:33737"/>
        <dbReference type="ChEBI" id="CHEBI:33738"/>
        <dbReference type="ChEBI" id="CHEBI:57783"/>
        <dbReference type="ChEBI" id="CHEBI:58349"/>
        <dbReference type="EC" id="1.18.1.6"/>
    </reaction>
</comment>
<dbReference type="InterPro" id="IPR036188">
    <property type="entry name" value="FAD/NAD-bd_sf"/>
</dbReference>
<dbReference type="SUPFAM" id="SSF51971">
    <property type="entry name" value="Nucleotide-binding domain"/>
    <property type="match status" value="1"/>
</dbReference>
<evidence type="ECO:0000256" key="4">
    <source>
        <dbReference type="ARBA" id="ARBA00022827"/>
    </source>
</evidence>
<comment type="subcellular location">
    <subcellularLocation>
        <location evidence="8">Mitochondrion</location>
    </subcellularLocation>
</comment>
<dbReference type="Gene3D" id="3.50.50.60">
    <property type="entry name" value="FAD/NAD(P)-binding domain"/>
    <property type="match status" value="1"/>
</dbReference>
<dbReference type="EC" id="1.18.1.6" evidence="8"/>
<feature type="binding site" evidence="10">
    <location>
        <position position="374"/>
    </location>
    <ligand>
        <name>NADP(+)</name>
        <dbReference type="ChEBI" id="CHEBI:58349"/>
    </ligand>
</feature>